<accession>A0A8H6Z543</accession>
<comment type="caution">
    <text evidence="2">The sequence shown here is derived from an EMBL/GenBank/DDBJ whole genome shotgun (WGS) entry which is preliminary data.</text>
</comment>
<evidence type="ECO:0000256" key="1">
    <source>
        <dbReference type="SAM" id="Coils"/>
    </source>
</evidence>
<evidence type="ECO:0008006" key="4">
    <source>
        <dbReference type="Google" id="ProtNLM"/>
    </source>
</evidence>
<organism evidence="2 3">
    <name type="scientific">Mycena sanguinolenta</name>
    <dbReference type="NCBI Taxonomy" id="230812"/>
    <lineage>
        <taxon>Eukaryota</taxon>
        <taxon>Fungi</taxon>
        <taxon>Dikarya</taxon>
        <taxon>Basidiomycota</taxon>
        <taxon>Agaricomycotina</taxon>
        <taxon>Agaricomycetes</taxon>
        <taxon>Agaricomycetidae</taxon>
        <taxon>Agaricales</taxon>
        <taxon>Marasmiineae</taxon>
        <taxon>Mycenaceae</taxon>
        <taxon>Mycena</taxon>
    </lineage>
</organism>
<evidence type="ECO:0000313" key="3">
    <source>
        <dbReference type="Proteomes" id="UP000623467"/>
    </source>
</evidence>
<gene>
    <name evidence="2" type="ORF">MSAN_00749800</name>
</gene>
<dbReference type="AlphaFoldDB" id="A0A8H6Z543"/>
<sequence length="524" mass="58650">MPPVARNVAKFPPSPPGPIIDVSVTSGTRHYTLLNTNEPPEDSELTFIRSVVSETSMRLAGLDDEISNLREKLEQLEDQRATLSSYRTQNMAIVSPLRRMPLEVLADIFSWTLPSLHDACSFGGPDVAQSPWLLTQISSRWRALALSTPSLWTRVVIDYTCASAPVMAVVEAQIHLAKKLNIHFYGHPKTESGPQLQMFELLTKHSLRWEELCIGITSEMVPLLTAFRDRIPSLKRFWVQWEDSHTAVQSLDCFQTAPSLVDFGINHEEHHFVPITVPVQQLTRYQLTGSWRRHLTILKLAQNLVEAHIEIDFNDEELEPPKAGLINLPHLRRLFVSHSEVLDNLELHGLEGLALWVHEEQADDIVHHFESFFSHSECPLRRLCLRGSDAHATAQILGKIPSVAELALAVNETHSQGDFDLFMSTLSSSEIAPQLHSLFFASEAGSIIDDYTAYLKMLRTRWEADGSALKNAALLAVAEGSGPDLDTLGGLHALRLEGLDLLILEGSAASKEMFNWLYSSSWIL</sequence>
<evidence type="ECO:0000313" key="2">
    <source>
        <dbReference type="EMBL" id="KAF7371144.1"/>
    </source>
</evidence>
<keyword evidence="1" id="KW-0175">Coiled coil</keyword>
<reference evidence="2" key="1">
    <citation type="submission" date="2020-05" db="EMBL/GenBank/DDBJ databases">
        <title>Mycena genomes resolve the evolution of fungal bioluminescence.</title>
        <authorList>
            <person name="Tsai I.J."/>
        </authorList>
    </citation>
    <scope>NUCLEOTIDE SEQUENCE</scope>
    <source>
        <strain evidence="2">160909Yilan</strain>
    </source>
</reference>
<feature type="coiled-coil region" evidence="1">
    <location>
        <begin position="52"/>
        <end position="89"/>
    </location>
</feature>
<dbReference type="Proteomes" id="UP000623467">
    <property type="component" value="Unassembled WGS sequence"/>
</dbReference>
<dbReference type="EMBL" id="JACAZH010000004">
    <property type="protein sequence ID" value="KAF7371144.1"/>
    <property type="molecule type" value="Genomic_DNA"/>
</dbReference>
<protein>
    <recommendedName>
        <fullName evidence="4">F-box domain-containing protein</fullName>
    </recommendedName>
</protein>
<keyword evidence="3" id="KW-1185">Reference proteome</keyword>
<dbReference type="OrthoDB" id="3365698at2759"/>
<proteinExistence type="predicted"/>
<name>A0A8H6Z543_9AGAR</name>